<proteinExistence type="predicted"/>
<dbReference type="Pfam" id="PF20256">
    <property type="entry name" value="MoCoBD_2"/>
    <property type="match status" value="2"/>
</dbReference>
<dbReference type="InterPro" id="IPR037165">
    <property type="entry name" value="AldOxase/xan_DH_Mopterin-bd_sf"/>
</dbReference>
<gene>
    <name evidence="2" type="ORF">ACG02S_23600</name>
</gene>
<evidence type="ECO:0000259" key="1">
    <source>
        <dbReference type="SMART" id="SM01008"/>
    </source>
</evidence>
<evidence type="ECO:0000313" key="3">
    <source>
        <dbReference type="Proteomes" id="UP001606300"/>
    </source>
</evidence>
<dbReference type="InterPro" id="IPR006311">
    <property type="entry name" value="TAT_signal"/>
</dbReference>
<protein>
    <submittedName>
        <fullName evidence="2">Molybdopterin cofactor-binding domain-containing protein</fullName>
    </submittedName>
</protein>
<dbReference type="Proteomes" id="UP001606300">
    <property type="component" value="Unassembled WGS sequence"/>
</dbReference>
<dbReference type="RefSeq" id="WP_394472949.1">
    <property type="nucleotide sequence ID" value="NZ_JBIGHY010000013.1"/>
</dbReference>
<dbReference type="InterPro" id="IPR046867">
    <property type="entry name" value="AldOxase/xan_DH_MoCoBD2"/>
</dbReference>
<dbReference type="Gene3D" id="3.30.365.10">
    <property type="entry name" value="Aldehyde oxidase/xanthine dehydrogenase, molybdopterin binding domain"/>
    <property type="match status" value="4"/>
</dbReference>
<keyword evidence="3" id="KW-1185">Reference proteome</keyword>
<evidence type="ECO:0000313" key="2">
    <source>
        <dbReference type="EMBL" id="MFG6416888.1"/>
    </source>
</evidence>
<dbReference type="Pfam" id="PF02738">
    <property type="entry name" value="MoCoBD_1"/>
    <property type="match status" value="1"/>
</dbReference>
<dbReference type="PANTHER" id="PTHR47495">
    <property type="entry name" value="ALDEHYDE DEHYDROGENASE"/>
    <property type="match status" value="1"/>
</dbReference>
<reference evidence="2 3" key="1">
    <citation type="submission" date="2024-09" db="EMBL/GenBank/DDBJ databases">
        <title>Novel species of the genus Pelomonas and Roseateles isolated from streams.</title>
        <authorList>
            <person name="Lu H."/>
        </authorList>
    </citation>
    <scope>NUCLEOTIDE SEQUENCE [LARGE SCALE GENOMIC DNA]</scope>
    <source>
        <strain evidence="2 3">DC23W</strain>
    </source>
</reference>
<dbReference type="PIRSF" id="PIRSF036389">
    <property type="entry name" value="IOR_B"/>
    <property type="match status" value="1"/>
</dbReference>
<organism evidence="2 3">
    <name type="scientific">Pelomonas dachongensis</name>
    <dbReference type="NCBI Taxonomy" id="3299029"/>
    <lineage>
        <taxon>Bacteria</taxon>
        <taxon>Pseudomonadati</taxon>
        <taxon>Pseudomonadota</taxon>
        <taxon>Betaproteobacteria</taxon>
        <taxon>Burkholderiales</taxon>
        <taxon>Sphaerotilaceae</taxon>
        <taxon>Roseateles</taxon>
    </lineage>
</organism>
<dbReference type="InterPro" id="IPR008274">
    <property type="entry name" value="AldOxase/xan_DH_MoCoBD1"/>
</dbReference>
<feature type="domain" description="Aldehyde oxidase/xanthine dehydrogenase a/b hammerhead" evidence="1">
    <location>
        <begin position="219"/>
        <end position="298"/>
    </location>
</feature>
<dbReference type="PROSITE" id="PS51318">
    <property type="entry name" value="TAT"/>
    <property type="match status" value="1"/>
</dbReference>
<dbReference type="InterPro" id="IPR012368">
    <property type="entry name" value="OxRdtase_Mopterin-bd_su_IorB"/>
</dbReference>
<dbReference type="InterPro" id="IPR052516">
    <property type="entry name" value="N-heterocyclic_Hydroxylase"/>
</dbReference>
<dbReference type="SUPFAM" id="SSF56003">
    <property type="entry name" value="Molybdenum cofactor-binding domain"/>
    <property type="match status" value="2"/>
</dbReference>
<dbReference type="SMART" id="SM01008">
    <property type="entry name" value="Ald_Xan_dh_C"/>
    <property type="match status" value="1"/>
</dbReference>
<dbReference type="EMBL" id="JBIGHY010000013">
    <property type="protein sequence ID" value="MFG6416888.1"/>
    <property type="molecule type" value="Genomic_DNA"/>
</dbReference>
<dbReference type="InterPro" id="IPR000674">
    <property type="entry name" value="Ald_Oxase/Xan_DH_a/b"/>
</dbReference>
<dbReference type="PANTHER" id="PTHR47495:SF2">
    <property type="entry name" value="ALDEHYDE DEHYDROGENASE"/>
    <property type="match status" value="1"/>
</dbReference>
<accession>A0ABW7EWA7</accession>
<sequence>MSADPKRAERRAAPSRPVMTLSRRAFLHKTSAAAGGLLVGFHVPGLAQSDAAATPELNVWVQVLPDESTVIRIARSEMGQGTLTGLAQLVAEELECDWARVKTEYPTPGQNLARKRAWGSMSTGGSRGMRDSHEYVRKGGALARALLIQAAANQWNVAVVECTTQAGWVLHAGKKLSYGQLAAEAAKLAAPADIQLKDPRNWRIAGKPLKRLDTRPKLDGSLVYGMDLQLPGMLNAAIKDCPVFGGKLKSFDASEVEKRPGVKRVVRVGETAVAVVADTWWRAKTALDALTVVWDEGPNAALSSADVAATLKAGLDAPEAAVGSRQGDVTAALSAAARKVQAVYSYPHQNHACMEVMNATAKWTPERCEVWTPTQNGEAALAATAESAGLPPAQCEVYKLHLGGGFGRRGGTQDWVRQAVAIAKEMPGTPIKLIWSREEDMVQGRYHPVTQCRLTAGLDAAGKLTALHMRVSGQSIVAGMFPQNIRDGRDPAVFQGLSAGGVEGALGYAVPHLLIDHAMRNPPVPPGFWRGVNLNQNAIYLECFLDEVAHAAKRDPLELRRELLSASPKHLAVLNSVAAKAGWGKPRAKGRHLGLAQIMGFGSYVAACAEVSVSKTGELKIHRIVAATDPGHAVNPQQIAAQVEGSFVYGLSAALFGEITIKDGRVEQQNFDTYPVLKMAHMPAVETIVMPSGGFWGGVGEPTIAVAAPAVLNAIFAATGKRIRDLPLAKHKL</sequence>
<dbReference type="Gene3D" id="3.90.1170.50">
    <property type="entry name" value="Aldehyde oxidase/xanthine dehydrogenase, a/b hammerhead"/>
    <property type="match status" value="1"/>
</dbReference>
<name>A0ABW7EWA7_9BURK</name>
<comment type="caution">
    <text evidence="2">The sequence shown here is derived from an EMBL/GenBank/DDBJ whole genome shotgun (WGS) entry which is preliminary data.</text>
</comment>